<dbReference type="RefSeq" id="WP_240489402.1">
    <property type="nucleotide sequence ID" value="NZ_LSOG01000036.1"/>
</dbReference>
<feature type="chain" id="PRO_5009179669" evidence="1">
    <location>
        <begin position="19"/>
        <end position="66"/>
    </location>
</feature>
<keyword evidence="1" id="KW-0732">Signal</keyword>
<evidence type="ECO:0000313" key="3">
    <source>
        <dbReference type="Proteomes" id="UP000095229"/>
    </source>
</evidence>
<name>A0A1E5JTP4_9GAMM</name>
<dbReference type="EMBL" id="LSOG01000036">
    <property type="protein sequence ID" value="OEH47904.1"/>
    <property type="molecule type" value="Genomic_DNA"/>
</dbReference>
<accession>A0A1E5JTP4</accession>
<evidence type="ECO:0000256" key="1">
    <source>
        <dbReference type="SAM" id="SignalP"/>
    </source>
</evidence>
<keyword evidence="3" id="KW-1185">Reference proteome</keyword>
<organism evidence="2 3">
    <name type="scientific">Legionella parisiensis</name>
    <dbReference type="NCBI Taxonomy" id="45071"/>
    <lineage>
        <taxon>Bacteria</taxon>
        <taxon>Pseudomonadati</taxon>
        <taxon>Pseudomonadota</taxon>
        <taxon>Gammaproteobacteria</taxon>
        <taxon>Legionellales</taxon>
        <taxon>Legionellaceae</taxon>
        <taxon>Legionella</taxon>
    </lineage>
</organism>
<protein>
    <submittedName>
        <fullName evidence="2">Uncharacterized protein</fullName>
    </submittedName>
</protein>
<proteinExistence type="predicted"/>
<dbReference type="AlphaFoldDB" id="A0A1E5JTP4"/>
<evidence type="ECO:0000313" key="2">
    <source>
        <dbReference type="EMBL" id="OEH47904.1"/>
    </source>
</evidence>
<comment type="caution">
    <text evidence="2">The sequence shown here is derived from an EMBL/GenBank/DDBJ whole genome shotgun (WGS) entry which is preliminary data.</text>
</comment>
<sequence>MRTMLTFLSLFCCAQVNAFTLPQNPVKSYDCDICNSLSHENMQDRWKIGEFPLSKTESNISKKLQL</sequence>
<gene>
    <name evidence="2" type="ORF">lpari_01092</name>
</gene>
<dbReference type="Proteomes" id="UP000095229">
    <property type="component" value="Unassembled WGS sequence"/>
</dbReference>
<feature type="signal peptide" evidence="1">
    <location>
        <begin position="1"/>
        <end position="18"/>
    </location>
</feature>
<reference evidence="2 3" key="1">
    <citation type="submission" date="2016-02" db="EMBL/GenBank/DDBJ databases">
        <title>Secondary metabolites in Legionella.</title>
        <authorList>
            <person name="Tobias N.J."/>
            <person name="Bode H.B."/>
        </authorList>
    </citation>
    <scope>NUCLEOTIDE SEQUENCE [LARGE SCALE GENOMIC DNA]</scope>
    <source>
        <strain evidence="2 3">DSM 19216</strain>
    </source>
</reference>
<dbReference type="Gene3D" id="2.60.40.3870">
    <property type="entry name" value="Uncharacterised protein PF16024, DUF4785"/>
    <property type="match status" value="1"/>
</dbReference>